<dbReference type="InterPro" id="IPR013228">
    <property type="entry name" value="PE-PPE_C"/>
</dbReference>
<evidence type="ECO:0000313" key="5">
    <source>
        <dbReference type="Proteomes" id="UP000466307"/>
    </source>
</evidence>
<evidence type="ECO:0000256" key="1">
    <source>
        <dbReference type="SAM" id="MobiDB-lite"/>
    </source>
</evidence>
<comment type="caution">
    <text evidence="4">The sequence shown here is derived from an EMBL/GenBank/DDBJ whole genome shotgun (WGS) entry which is preliminary data.</text>
</comment>
<dbReference type="RefSeq" id="WP_083533798.1">
    <property type="nucleotide sequence ID" value="NZ_JAADZU010000016.1"/>
</dbReference>
<feature type="region of interest" description="Disordered" evidence="1">
    <location>
        <begin position="346"/>
        <end position="552"/>
    </location>
</feature>
<accession>A0A7K3LMS6</accession>
<dbReference type="AlphaFoldDB" id="A0A7K3LMS6"/>
<dbReference type="InterPro" id="IPR029058">
    <property type="entry name" value="AB_hydrolase_fold"/>
</dbReference>
<feature type="chain" id="PRO_5029530019" evidence="2">
    <location>
        <begin position="35"/>
        <end position="552"/>
    </location>
</feature>
<protein>
    <submittedName>
        <fullName evidence="4">PE-PPE domain-containing protein</fullName>
    </submittedName>
</protein>
<feature type="compositionally biased region" description="Gly residues" evidence="1">
    <location>
        <begin position="521"/>
        <end position="544"/>
    </location>
</feature>
<feature type="signal peptide" evidence="2">
    <location>
        <begin position="1"/>
        <end position="34"/>
    </location>
</feature>
<organism evidence="4 5">
    <name type="scientific">Gordonia desulfuricans</name>
    <dbReference type="NCBI Taxonomy" id="89051"/>
    <lineage>
        <taxon>Bacteria</taxon>
        <taxon>Bacillati</taxon>
        <taxon>Actinomycetota</taxon>
        <taxon>Actinomycetes</taxon>
        <taxon>Mycobacteriales</taxon>
        <taxon>Gordoniaceae</taxon>
        <taxon>Gordonia</taxon>
    </lineage>
</organism>
<feature type="domain" description="PE-PPE" evidence="3">
    <location>
        <begin position="107"/>
        <end position="317"/>
    </location>
</feature>
<keyword evidence="2" id="KW-0732">Signal</keyword>
<dbReference type="Pfam" id="PF08237">
    <property type="entry name" value="PE-PPE"/>
    <property type="match status" value="1"/>
</dbReference>
<feature type="compositionally biased region" description="Low complexity" evidence="1">
    <location>
        <begin position="365"/>
        <end position="379"/>
    </location>
</feature>
<keyword evidence="5" id="KW-1185">Reference proteome</keyword>
<gene>
    <name evidence="4" type="ORF">GYA93_07160</name>
</gene>
<feature type="compositionally biased region" description="Polar residues" evidence="1">
    <location>
        <begin position="420"/>
        <end position="429"/>
    </location>
</feature>
<feature type="compositionally biased region" description="Low complexity" evidence="1">
    <location>
        <begin position="393"/>
        <end position="409"/>
    </location>
</feature>
<evidence type="ECO:0000256" key="2">
    <source>
        <dbReference type="SAM" id="SignalP"/>
    </source>
</evidence>
<feature type="compositionally biased region" description="Polar residues" evidence="1">
    <location>
        <begin position="458"/>
        <end position="467"/>
    </location>
</feature>
<feature type="compositionally biased region" description="Gly residues" evidence="1">
    <location>
        <begin position="503"/>
        <end position="512"/>
    </location>
</feature>
<dbReference type="Gene3D" id="3.40.50.1820">
    <property type="entry name" value="alpha/beta hydrolase"/>
    <property type="match status" value="1"/>
</dbReference>
<dbReference type="SUPFAM" id="SSF53474">
    <property type="entry name" value="alpha/beta-Hydrolases"/>
    <property type="match status" value="1"/>
</dbReference>
<evidence type="ECO:0000259" key="3">
    <source>
        <dbReference type="Pfam" id="PF08237"/>
    </source>
</evidence>
<dbReference type="Proteomes" id="UP000466307">
    <property type="component" value="Unassembled WGS sequence"/>
</dbReference>
<feature type="compositionally biased region" description="Low complexity" evidence="1">
    <location>
        <begin position="490"/>
        <end position="502"/>
    </location>
</feature>
<proteinExistence type="predicted"/>
<dbReference type="EMBL" id="JAADZU010000016">
    <property type="protein sequence ID" value="NDK89361.1"/>
    <property type="molecule type" value="Genomic_DNA"/>
</dbReference>
<sequence length="552" mass="55032">MNRIRKTLGTTAVGCALCLGAVVPMALSSTPALAAGLSTQTADELGSAGVFRPTEAYVATAGARSDWLRSVVPGLPDDAIVVVTPGTDDGTLYQRIQVLRTNDRPVYIIDYPESLGPVVSGRTGLVLPFTAPTYDESRDIAVAKNLQAMSAFGADPGAPSVVYSGYSQGAEAVGNAAEQAVATGGIDTQRSTILLVSDPRSPWGLKNFAAENPLVGSLFELLGAESNGARDPGATGDDLDVVSVIIVGDPASDFQWVWYRPVSSLVVDLAGFLTIHAGGGSENYATVEQLGEPTELHSTDGNTTYLVYHTAHHPLTLLTQMILTGIGITPSEADLERWDKANNAFYPLQEPTPANAGVAVDSGPRDAASPAVARSASAPTGSGADDPGLGSPAITDTATTAAGVTGGQAPEVSGGRHQVTVGQQPTVSVPASEAAGSDTGTGRHHITGSGRHAAPEPTGQTASTDSGSDPEASGHTQGAPTAHGSGGGASDTATPTTATDGTDGAGVGGDGVSGDDTDAEGQGGEGPGSAGTGSADAGGDGTGGDVTEQPAA</sequence>
<reference evidence="4 5" key="1">
    <citation type="submission" date="2020-01" db="EMBL/GenBank/DDBJ databases">
        <title>Investigation of new actinobacteria for the biodesulphurisation of diesel fuel.</title>
        <authorList>
            <person name="Athi Narayanan S.M."/>
        </authorList>
    </citation>
    <scope>NUCLEOTIDE SEQUENCE [LARGE SCALE GENOMIC DNA]</scope>
    <source>
        <strain evidence="4 5">213E</strain>
    </source>
</reference>
<evidence type="ECO:0000313" key="4">
    <source>
        <dbReference type="EMBL" id="NDK89361.1"/>
    </source>
</evidence>
<name>A0A7K3LMS6_9ACTN</name>